<keyword evidence="7" id="KW-1185">Reference proteome</keyword>
<evidence type="ECO:0000256" key="1">
    <source>
        <dbReference type="ARBA" id="ARBA00009865"/>
    </source>
</evidence>
<gene>
    <name evidence="6" type="ORF">M422DRAFT_60861</name>
</gene>
<organism evidence="6 7">
    <name type="scientific">Sphaerobolus stellatus (strain SS14)</name>
    <dbReference type="NCBI Taxonomy" id="990650"/>
    <lineage>
        <taxon>Eukaryota</taxon>
        <taxon>Fungi</taxon>
        <taxon>Dikarya</taxon>
        <taxon>Basidiomycota</taxon>
        <taxon>Agaricomycotina</taxon>
        <taxon>Agaricomycetes</taxon>
        <taxon>Phallomycetidae</taxon>
        <taxon>Geastrales</taxon>
        <taxon>Sphaerobolaceae</taxon>
        <taxon>Sphaerobolus</taxon>
    </lineage>
</organism>
<dbReference type="SUPFAM" id="SSF49785">
    <property type="entry name" value="Galactose-binding domain-like"/>
    <property type="match status" value="1"/>
</dbReference>
<dbReference type="Gene3D" id="2.60.120.260">
    <property type="entry name" value="Galactose-binding domain-like"/>
    <property type="match status" value="1"/>
</dbReference>
<protein>
    <submittedName>
        <fullName evidence="6">Carbohydrate-binding module family 35 protein</fullName>
    </submittedName>
</protein>
<dbReference type="Pfam" id="PF04616">
    <property type="entry name" value="Glyco_hydro_43"/>
    <property type="match status" value="1"/>
</dbReference>
<proteinExistence type="inferred from homology"/>
<dbReference type="InterPro" id="IPR055240">
    <property type="entry name" value="CBM13-like"/>
</dbReference>
<dbReference type="SUPFAM" id="SSF75005">
    <property type="entry name" value="Arabinanase/levansucrase/invertase"/>
    <property type="match status" value="1"/>
</dbReference>
<name>A0A0C9VAC3_SPHS4</name>
<dbReference type="InterPro" id="IPR006710">
    <property type="entry name" value="Glyco_hydro_43"/>
</dbReference>
<dbReference type="PANTHER" id="PTHR22925">
    <property type="entry name" value="GLYCOSYL HYDROLASE 43 FAMILY MEMBER"/>
    <property type="match status" value="1"/>
</dbReference>
<dbReference type="GO" id="GO:0004553">
    <property type="term" value="F:hydrolase activity, hydrolyzing O-glycosyl compounds"/>
    <property type="evidence" value="ECO:0007669"/>
    <property type="project" value="InterPro"/>
</dbReference>
<evidence type="ECO:0000256" key="3">
    <source>
        <dbReference type="ARBA" id="ARBA00023295"/>
    </source>
</evidence>
<evidence type="ECO:0000256" key="4">
    <source>
        <dbReference type="RuleBase" id="RU361187"/>
    </source>
</evidence>
<reference evidence="6 7" key="1">
    <citation type="submission" date="2014-06" db="EMBL/GenBank/DDBJ databases">
        <title>Evolutionary Origins and Diversification of the Mycorrhizal Mutualists.</title>
        <authorList>
            <consortium name="DOE Joint Genome Institute"/>
            <consortium name="Mycorrhizal Genomics Consortium"/>
            <person name="Kohler A."/>
            <person name="Kuo A."/>
            <person name="Nagy L.G."/>
            <person name="Floudas D."/>
            <person name="Copeland A."/>
            <person name="Barry K.W."/>
            <person name="Cichocki N."/>
            <person name="Veneault-Fourrey C."/>
            <person name="LaButti K."/>
            <person name="Lindquist E.A."/>
            <person name="Lipzen A."/>
            <person name="Lundell T."/>
            <person name="Morin E."/>
            <person name="Murat C."/>
            <person name="Riley R."/>
            <person name="Ohm R."/>
            <person name="Sun H."/>
            <person name="Tunlid A."/>
            <person name="Henrissat B."/>
            <person name="Grigoriev I.V."/>
            <person name="Hibbett D.S."/>
            <person name="Martin F."/>
        </authorList>
    </citation>
    <scope>NUCLEOTIDE SEQUENCE [LARGE SCALE GENOMIC DNA]</scope>
    <source>
        <strain evidence="6 7">SS14</strain>
    </source>
</reference>
<dbReference type="Gene3D" id="2.115.10.20">
    <property type="entry name" value="Glycosyl hydrolase domain, family 43"/>
    <property type="match status" value="1"/>
</dbReference>
<keyword evidence="2 4" id="KW-0378">Hydrolase</keyword>
<dbReference type="HOGENOM" id="CLU_016116_1_1_1"/>
<dbReference type="Pfam" id="PF22704">
    <property type="entry name" value="CBM13-like"/>
    <property type="match status" value="1"/>
</dbReference>
<dbReference type="EMBL" id="KN837160">
    <property type="protein sequence ID" value="KIJ38507.1"/>
    <property type="molecule type" value="Genomic_DNA"/>
</dbReference>
<dbReference type="Proteomes" id="UP000054279">
    <property type="component" value="Unassembled WGS sequence"/>
</dbReference>
<dbReference type="OrthoDB" id="9970295at2759"/>
<dbReference type="GO" id="GO:0005975">
    <property type="term" value="P:carbohydrate metabolic process"/>
    <property type="evidence" value="ECO:0007669"/>
    <property type="project" value="InterPro"/>
</dbReference>
<accession>A0A0C9VAC3</accession>
<evidence type="ECO:0000313" key="7">
    <source>
        <dbReference type="Proteomes" id="UP000054279"/>
    </source>
</evidence>
<evidence type="ECO:0000313" key="6">
    <source>
        <dbReference type="EMBL" id="KIJ38507.1"/>
    </source>
</evidence>
<dbReference type="CDD" id="cd04081">
    <property type="entry name" value="CBM35_galactosidase-like"/>
    <property type="match status" value="1"/>
</dbReference>
<keyword evidence="3 4" id="KW-0326">Glycosidase</keyword>
<comment type="similarity">
    <text evidence="1 4">Belongs to the glycosyl hydrolase 43 family.</text>
</comment>
<dbReference type="CDD" id="cd18821">
    <property type="entry name" value="GH43_Pc3Gal43A-like"/>
    <property type="match status" value="1"/>
</dbReference>
<dbReference type="PANTHER" id="PTHR22925:SF3">
    <property type="entry name" value="GLYCOSYL HYDROLASE FAMILY PROTEIN 43"/>
    <property type="match status" value="1"/>
</dbReference>
<feature type="domain" description="Alpha-galactosidase CBM13" evidence="5">
    <location>
        <begin position="363"/>
        <end position="435"/>
    </location>
</feature>
<sequence>MDTPQNDIGTYRMDLCRYLENVIVLGTIWKDTSGNIIQAHGGGILKVGSTFYCSLFSAVSCYTSTDLVNWSRQNNTLSPVSGTSMSSSNIVERPKVIFNQKNFEYVMWFHSDSSNYGAAQVGVATAKSPCGPYSYKGSFKPLGADSRDMGIFLDANACLLYASDNNVNFKIAKLDANYYNVTSVVSQLSKVNLEAPGIIKRNGMSLPAYWLFASHTSRWAPNPNKYFSSKSISGTWSPEADLAAQSTRTYYSQNNYDLPLSNGNAIYMGDRWRSAVLGDSRYVWLPLDFSSGSPKILQAEDWSIDSNSNSWTIASGTTYGAENGTRAGNSTLITNSAFSGCHGIGYIGHSGTLTLSNVLGNGASAGQWVAIYAANGDSSYRNMTLSVNGGYAIVIQQPDTGGAPISVPVKLNLKSGSNTLVFASGQNYAADLDKIIVYQQG</sequence>
<dbReference type="InterPro" id="IPR023296">
    <property type="entry name" value="Glyco_hydro_beta-prop_sf"/>
</dbReference>
<dbReference type="AlphaFoldDB" id="A0A0C9VAC3"/>
<evidence type="ECO:0000256" key="2">
    <source>
        <dbReference type="ARBA" id="ARBA00022801"/>
    </source>
</evidence>
<evidence type="ECO:0000259" key="5">
    <source>
        <dbReference type="Pfam" id="PF22704"/>
    </source>
</evidence>
<dbReference type="InterPro" id="IPR008979">
    <property type="entry name" value="Galactose-bd-like_sf"/>
</dbReference>